<dbReference type="AlphaFoldDB" id="E6UA30"/>
<dbReference type="KEGG" id="eha:Ethha_1868"/>
<dbReference type="eggNOG" id="COG0358">
    <property type="taxonomic scope" value="Bacteria"/>
</dbReference>
<proteinExistence type="predicted"/>
<keyword evidence="2" id="KW-1185">Reference proteome</keyword>
<dbReference type="EMBL" id="CP002400">
    <property type="protein sequence ID" value="ADU27391.1"/>
    <property type="molecule type" value="Genomic_DNA"/>
</dbReference>
<name>E6UA30_ETHHY</name>
<dbReference type="RefSeq" id="WP_013485742.1">
    <property type="nucleotide sequence ID" value="NC_014828.1"/>
</dbReference>
<dbReference type="HOGENOM" id="CLU_183803_0_0_9"/>
<dbReference type="STRING" id="663278.Ethha_1868"/>
<evidence type="ECO:0000313" key="1">
    <source>
        <dbReference type="EMBL" id="ADU27391.1"/>
    </source>
</evidence>
<protein>
    <submittedName>
        <fullName evidence="1">Toprim domain-containing protein</fullName>
    </submittedName>
</protein>
<reference evidence="1 2" key="1">
    <citation type="submission" date="2010-12" db="EMBL/GenBank/DDBJ databases">
        <title>Complete sequence of Ethanoligenens harbinense YUAN-3.</title>
        <authorList>
            <person name="Lucas S."/>
            <person name="Copeland A."/>
            <person name="Lapidus A."/>
            <person name="Cheng J.-F."/>
            <person name="Bruce D."/>
            <person name="Goodwin L."/>
            <person name="Pitluck S."/>
            <person name="Chertkov O."/>
            <person name="Misra M."/>
            <person name="Detter J.C."/>
            <person name="Han C."/>
            <person name="Tapia R."/>
            <person name="Land M."/>
            <person name="Hauser L."/>
            <person name="Jeffries C."/>
            <person name="Kyrpides N."/>
            <person name="Ivanova N."/>
            <person name="Mikhailova N."/>
            <person name="Wang A."/>
            <person name="Mouttaki H."/>
            <person name="He Z."/>
            <person name="Zhou J."/>
            <person name="Hemme C.L."/>
            <person name="Woyke T."/>
        </authorList>
    </citation>
    <scope>NUCLEOTIDE SEQUENCE [LARGE SCALE GENOMIC DNA]</scope>
    <source>
        <strain evidence="2">DSM 18485 / JCM 12961 / CGMCC 1.5033 / YUAN-3</strain>
    </source>
</reference>
<gene>
    <name evidence="1" type="ordered locus">Ethha_1868</name>
</gene>
<dbReference type="Proteomes" id="UP000001551">
    <property type="component" value="Chromosome"/>
</dbReference>
<dbReference type="SUPFAM" id="SSF57783">
    <property type="entry name" value="Zinc beta-ribbon"/>
    <property type="match status" value="1"/>
</dbReference>
<organism evidence="1 2">
    <name type="scientific">Ethanoligenens harbinense (strain DSM 18485 / JCM 12961 / CGMCC 1.5033 / YUAN-3)</name>
    <dbReference type="NCBI Taxonomy" id="663278"/>
    <lineage>
        <taxon>Bacteria</taxon>
        <taxon>Bacillati</taxon>
        <taxon>Bacillota</taxon>
        <taxon>Clostridia</taxon>
        <taxon>Eubacteriales</taxon>
        <taxon>Oscillospiraceae</taxon>
        <taxon>Ethanoligenens</taxon>
    </lineage>
</organism>
<sequence>MPGVNKEQIARAKEWDLLSYMQRYEPDELVRTGPHEYSTTTHGSLKISNGFWHWFKGNMGGKDALSYCQRQ</sequence>
<accession>E6UA30</accession>
<evidence type="ECO:0000313" key="2">
    <source>
        <dbReference type="Proteomes" id="UP000001551"/>
    </source>
</evidence>